<dbReference type="Proteomes" id="UP000192920">
    <property type="component" value="Unassembled WGS sequence"/>
</dbReference>
<proteinExistence type="predicted"/>
<name>A0A1Y6BQI5_9NEIS</name>
<reference evidence="2" key="1">
    <citation type="submission" date="2017-04" db="EMBL/GenBank/DDBJ databases">
        <authorList>
            <person name="Varghese N."/>
            <person name="Submissions S."/>
        </authorList>
    </citation>
    <scope>NUCLEOTIDE SEQUENCE [LARGE SCALE GENOMIC DNA]</scope>
    <source>
        <strain evidence="2">DSM 22618</strain>
    </source>
</reference>
<sequence>MLMLTYDGTAYSIRATDFTCPHNVSPMAKFSEAAAYLANLANHMLLPTLLPDWLSTIFYPQTVILGEIHAGQVPLLVPNPYGGLKDGTDILAQSDR</sequence>
<dbReference type="AlphaFoldDB" id="A0A1Y6BQI5"/>
<protein>
    <submittedName>
        <fullName evidence="1">Uncharacterized protein</fullName>
    </submittedName>
</protein>
<dbReference type="EMBL" id="FXAG01000009">
    <property type="protein sequence ID" value="SMF22054.1"/>
    <property type="molecule type" value="Genomic_DNA"/>
</dbReference>
<keyword evidence="2" id="KW-1185">Reference proteome</keyword>
<gene>
    <name evidence="1" type="ORF">SAMN02745746_01943</name>
</gene>
<evidence type="ECO:0000313" key="2">
    <source>
        <dbReference type="Proteomes" id="UP000192920"/>
    </source>
</evidence>
<accession>A0A1Y6BQI5</accession>
<evidence type="ECO:0000313" key="1">
    <source>
        <dbReference type="EMBL" id="SMF22054.1"/>
    </source>
</evidence>
<organism evidence="1 2">
    <name type="scientific">Pseudogulbenkiania subflava DSM 22618</name>
    <dbReference type="NCBI Taxonomy" id="1123014"/>
    <lineage>
        <taxon>Bacteria</taxon>
        <taxon>Pseudomonadati</taxon>
        <taxon>Pseudomonadota</taxon>
        <taxon>Betaproteobacteria</taxon>
        <taxon>Neisseriales</taxon>
        <taxon>Chromobacteriaceae</taxon>
        <taxon>Pseudogulbenkiania</taxon>
    </lineage>
</organism>